<dbReference type="EMBL" id="CAJVPZ010019775">
    <property type="protein sequence ID" value="CAG8696171.1"/>
    <property type="molecule type" value="Genomic_DNA"/>
</dbReference>
<evidence type="ECO:0000313" key="2">
    <source>
        <dbReference type="Proteomes" id="UP000789396"/>
    </source>
</evidence>
<protein>
    <submittedName>
        <fullName evidence="1">1679_t:CDS:1</fullName>
    </submittedName>
</protein>
<dbReference type="OrthoDB" id="10467149at2759"/>
<dbReference type="AlphaFoldDB" id="A0A9N9HMK2"/>
<gene>
    <name evidence="1" type="ORF">RFULGI_LOCUS10212</name>
</gene>
<dbReference type="Proteomes" id="UP000789396">
    <property type="component" value="Unassembled WGS sequence"/>
</dbReference>
<keyword evidence="2" id="KW-1185">Reference proteome</keyword>
<accession>A0A9N9HMK2</accession>
<sequence>MIMQHVEGVHLAIKYAIEASESLTKAFTSLDRWLYLYHEENSLQYENESISIDSLLTQDDKDQLGPLLGKVLQFILNKIKIELLEATTYEA</sequence>
<name>A0A9N9HMK2_9GLOM</name>
<organism evidence="1 2">
    <name type="scientific">Racocetra fulgida</name>
    <dbReference type="NCBI Taxonomy" id="60492"/>
    <lineage>
        <taxon>Eukaryota</taxon>
        <taxon>Fungi</taxon>
        <taxon>Fungi incertae sedis</taxon>
        <taxon>Mucoromycota</taxon>
        <taxon>Glomeromycotina</taxon>
        <taxon>Glomeromycetes</taxon>
        <taxon>Diversisporales</taxon>
        <taxon>Gigasporaceae</taxon>
        <taxon>Racocetra</taxon>
    </lineage>
</organism>
<proteinExistence type="predicted"/>
<comment type="caution">
    <text evidence="1">The sequence shown here is derived from an EMBL/GenBank/DDBJ whole genome shotgun (WGS) entry which is preliminary data.</text>
</comment>
<feature type="non-terminal residue" evidence="1">
    <location>
        <position position="1"/>
    </location>
</feature>
<evidence type="ECO:0000313" key="1">
    <source>
        <dbReference type="EMBL" id="CAG8696171.1"/>
    </source>
</evidence>
<reference evidence="1" key="1">
    <citation type="submission" date="2021-06" db="EMBL/GenBank/DDBJ databases">
        <authorList>
            <person name="Kallberg Y."/>
            <person name="Tangrot J."/>
            <person name="Rosling A."/>
        </authorList>
    </citation>
    <scope>NUCLEOTIDE SEQUENCE</scope>
    <source>
        <strain evidence="1">IN212</strain>
    </source>
</reference>